<comment type="caution">
    <text evidence="3">The sequence shown here is derived from an EMBL/GenBank/DDBJ whole genome shotgun (WGS) entry which is preliminary data.</text>
</comment>
<dbReference type="RefSeq" id="WP_184163181.1">
    <property type="nucleotide sequence ID" value="NZ_JACHLN010000001.1"/>
</dbReference>
<evidence type="ECO:0000313" key="4">
    <source>
        <dbReference type="Proteomes" id="UP000575241"/>
    </source>
</evidence>
<feature type="compositionally biased region" description="Low complexity" evidence="1">
    <location>
        <begin position="1"/>
        <end position="12"/>
    </location>
</feature>
<dbReference type="AlphaFoldDB" id="A0A7W7K016"/>
<keyword evidence="2" id="KW-0472">Membrane</keyword>
<sequence length="112" mass="12131">MEAPRPQSRVQSPPRPSGSPDPLGRYAGGEGFSFVSARWYDGEGPRRIQLDQDGVTQLVAVLLIGLVVLGFFVTLIGWPILLVLGFLAFNPKTRAGLRTAGATWLTAIDRPQ</sequence>
<proteinExistence type="predicted"/>
<organism evidence="3 4">
    <name type="scientific">Sphingomonas kyeonggiensis</name>
    <dbReference type="NCBI Taxonomy" id="1268553"/>
    <lineage>
        <taxon>Bacteria</taxon>
        <taxon>Pseudomonadati</taxon>
        <taxon>Pseudomonadota</taxon>
        <taxon>Alphaproteobacteria</taxon>
        <taxon>Sphingomonadales</taxon>
        <taxon>Sphingomonadaceae</taxon>
        <taxon>Sphingomonas</taxon>
    </lineage>
</organism>
<protein>
    <submittedName>
        <fullName evidence="3">Uncharacterized protein</fullName>
    </submittedName>
</protein>
<gene>
    <name evidence="3" type="ORF">HNP52_000951</name>
</gene>
<feature type="region of interest" description="Disordered" evidence="1">
    <location>
        <begin position="1"/>
        <end position="29"/>
    </location>
</feature>
<reference evidence="3 4" key="1">
    <citation type="submission" date="2020-08" db="EMBL/GenBank/DDBJ databases">
        <title>Functional genomics of gut bacteria from endangered species of beetles.</title>
        <authorList>
            <person name="Carlos-Shanley C."/>
        </authorList>
    </citation>
    <scope>NUCLEOTIDE SEQUENCE [LARGE SCALE GENOMIC DNA]</scope>
    <source>
        <strain evidence="3 4">S00224</strain>
    </source>
</reference>
<accession>A0A7W7K016</accession>
<dbReference type="Proteomes" id="UP000575241">
    <property type="component" value="Unassembled WGS sequence"/>
</dbReference>
<keyword evidence="2" id="KW-1133">Transmembrane helix</keyword>
<evidence type="ECO:0000313" key="3">
    <source>
        <dbReference type="EMBL" id="MBB4837900.1"/>
    </source>
</evidence>
<dbReference type="EMBL" id="JACHLN010000001">
    <property type="protein sequence ID" value="MBB4837900.1"/>
    <property type="molecule type" value="Genomic_DNA"/>
</dbReference>
<name>A0A7W7K016_9SPHN</name>
<keyword evidence="4" id="KW-1185">Reference proteome</keyword>
<keyword evidence="2" id="KW-0812">Transmembrane</keyword>
<evidence type="ECO:0000256" key="2">
    <source>
        <dbReference type="SAM" id="Phobius"/>
    </source>
</evidence>
<feature type="transmembrane region" description="Helical" evidence="2">
    <location>
        <begin position="58"/>
        <end position="89"/>
    </location>
</feature>
<evidence type="ECO:0000256" key="1">
    <source>
        <dbReference type="SAM" id="MobiDB-lite"/>
    </source>
</evidence>